<evidence type="ECO:0000256" key="2">
    <source>
        <dbReference type="ARBA" id="ARBA00022692"/>
    </source>
</evidence>
<dbReference type="Gene3D" id="3.10.20.310">
    <property type="entry name" value="membrane protein fhac"/>
    <property type="match status" value="1"/>
</dbReference>
<dbReference type="Proteomes" id="UP000186868">
    <property type="component" value="Unassembled WGS sequence"/>
</dbReference>
<evidence type="ECO:0000256" key="3">
    <source>
        <dbReference type="ARBA" id="ARBA00023237"/>
    </source>
</evidence>
<sequence>MFQQNRFIIPVLLTVVGSVVQAAASPANISIPKSKTVDTYQPDLTDNEYLSQLPNPIPPKTPEPPTELPTEPEKPRLETPPTQPMPSPLEEIPGKIRVERFEFVGNTAFSDEELSEAVEPFTGKEITFAELIQAEEAVTNLYIQAGYINSGAVIEASQAFLPEKAVVTITIIEGGIEDIQITGTRRLNPDYVRDRLAVATSKPLNQNRLLEALQLLQLDPLIESISAELSAGVRPDSSLLEVQVAEADYFTLAPFADNGRNPSVGSFRRGARLTVGNLAGFGDSLDASLSNTDGSTALDLSYTIPINPYNGTIRLAGGLSDNEVIDRQFERLDITGDYHYYELTLRQPLFQSPSEEFALGLTLSRQESQNFILGEGFPLSPGANNQGEIRISAIRFFQDWVKRNPQEVFALRSQFSLGVGAFDATVNGEGLPDSRFFAWRGQGQYVRLLAPDTLLVVRSDLQLATDPLLTLEQISIGGLGTVRGYRQDLLLTDNGFLASVEARLPIVRVSEVEGVLQIVPFVDFGVGWNNGDFPDPDPNALVGVGLGLQWQMGDDFSARLDWGIPLVDVDIEKRTWNDNGLYFSLNLNLF</sequence>
<dbReference type="GO" id="GO:0098046">
    <property type="term" value="C:type V protein secretion system complex"/>
    <property type="evidence" value="ECO:0007669"/>
    <property type="project" value="TreeGrafter"/>
</dbReference>
<keyword evidence="3" id="KW-0998">Cell outer membrane</keyword>
<comment type="caution">
    <text evidence="8">The sequence shown here is derived from an EMBL/GenBank/DDBJ whole genome shotgun (WGS) entry which is preliminary data.</text>
</comment>
<keyword evidence="9" id="KW-1185">Reference proteome</keyword>
<dbReference type="InterPro" id="IPR005565">
    <property type="entry name" value="Hemolysn_activator_HlyB_C"/>
</dbReference>
<keyword evidence="5" id="KW-0732">Signal</keyword>
<protein>
    <submittedName>
        <fullName evidence="8">Hemolysin activation/secretion protein</fullName>
    </submittedName>
</protein>
<dbReference type="STRING" id="1921803.NIES593_19610"/>
<feature type="domain" description="Haemolysin activator HlyB C-terminal" evidence="6">
    <location>
        <begin position="237"/>
        <end position="549"/>
    </location>
</feature>
<keyword evidence="1" id="KW-0472">Membrane</keyword>
<dbReference type="AlphaFoldDB" id="A0A1U7H9H8"/>
<dbReference type="InterPro" id="IPR051544">
    <property type="entry name" value="TPS_OM_transporter"/>
</dbReference>
<feature type="chain" id="PRO_5013160356" evidence="5">
    <location>
        <begin position="23"/>
        <end position="590"/>
    </location>
</feature>
<evidence type="ECO:0000256" key="1">
    <source>
        <dbReference type="ARBA" id="ARBA00022452"/>
    </source>
</evidence>
<name>A0A1U7H9H8_9CYAN</name>
<feature type="domain" description="Polypeptide-transport-associated ShlB-type" evidence="7">
    <location>
        <begin position="97"/>
        <end position="174"/>
    </location>
</feature>
<dbReference type="EMBL" id="MRCB01000033">
    <property type="protein sequence ID" value="OKH20233.1"/>
    <property type="molecule type" value="Genomic_DNA"/>
</dbReference>
<dbReference type="GO" id="GO:0008320">
    <property type="term" value="F:protein transmembrane transporter activity"/>
    <property type="evidence" value="ECO:0007669"/>
    <property type="project" value="TreeGrafter"/>
</dbReference>
<dbReference type="Pfam" id="PF08479">
    <property type="entry name" value="POTRA_2"/>
    <property type="match status" value="1"/>
</dbReference>
<feature type="signal peptide" evidence="5">
    <location>
        <begin position="1"/>
        <end position="22"/>
    </location>
</feature>
<keyword evidence="2" id="KW-0812">Transmembrane</keyword>
<evidence type="ECO:0000259" key="7">
    <source>
        <dbReference type="Pfam" id="PF08479"/>
    </source>
</evidence>
<reference evidence="8 9" key="1">
    <citation type="submission" date="2016-11" db="EMBL/GenBank/DDBJ databases">
        <title>Draft Genome Sequences of Nine Cyanobacterial Strains from Diverse Habitats.</title>
        <authorList>
            <person name="Zhu T."/>
            <person name="Hou S."/>
            <person name="Lu X."/>
            <person name="Hess W.R."/>
        </authorList>
    </citation>
    <scope>NUCLEOTIDE SEQUENCE [LARGE SCALE GENOMIC DNA]</scope>
    <source>
        <strain evidence="8 9">NIES-593</strain>
    </source>
</reference>
<feature type="region of interest" description="Disordered" evidence="4">
    <location>
        <begin position="46"/>
        <end position="90"/>
    </location>
</feature>
<feature type="compositionally biased region" description="Pro residues" evidence="4">
    <location>
        <begin position="55"/>
        <end position="67"/>
    </location>
</feature>
<evidence type="ECO:0000313" key="8">
    <source>
        <dbReference type="EMBL" id="OKH20233.1"/>
    </source>
</evidence>
<dbReference type="Pfam" id="PF03865">
    <property type="entry name" value="ShlB"/>
    <property type="match status" value="1"/>
</dbReference>
<proteinExistence type="predicted"/>
<dbReference type="GO" id="GO:0046819">
    <property type="term" value="P:protein secretion by the type V secretion system"/>
    <property type="evidence" value="ECO:0007669"/>
    <property type="project" value="TreeGrafter"/>
</dbReference>
<dbReference type="PANTHER" id="PTHR34597">
    <property type="entry name" value="SLR1661 PROTEIN"/>
    <property type="match status" value="1"/>
</dbReference>
<dbReference type="InterPro" id="IPR013686">
    <property type="entry name" value="Polypept-transport_assoc_ShlB"/>
</dbReference>
<gene>
    <name evidence="8" type="ORF">NIES593_19610</name>
</gene>
<evidence type="ECO:0000313" key="9">
    <source>
        <dbReference type="Proteomes" id="UP000186868"/>
    </source>
</evidence>
<dbReference type="Gene3D" id="2.40.160.50">
    <property type="entry name" value="membrane protein fhac: a member of the omp85/tpsb transporter family"/>
    <property type="match status" value="1"/>
</dbReference>
<keyword evidence="1" id="KW-1134">Transmembrane beta strand</keyword>
<evidence type="ECO:0000256" key="5">
    <source>
        <dbReference type="SAM" id="SignalP"/>
    </source>
</evidence>
<accession>A0A1U7H9H8</accession>
<dbReference type="PANTHER" id="PTHR34597:SF1">
    <property type="entry name" value="HEME_HEMOPEXIN TRANSPORTER PROTEIN HUXB"/>
    <property type="match status" value="1"/>
</dbReference>
<organism evidence="8 9">
    <name type="scientific">Hydrococcus rivularis NIES-593</name>
    <dbReference type="NCBI Taxonomy" id="1921803"/>
    <lineage>
        <taxon>Bacteria</taxon>
        <taxon>Bacillati</taxon>
        <taxon>Cyanobacteriota</taxon>
        <taxon>Cyanophyceae</taxon>
        <taxon>Pleurocapsales</taxon>
        <taxon>Hydrococcaceae</taxon>
        <taxon>Hydrococcus</taxon>
    </lineage>
</organism>
<evidence type="ECO:0000256" key="4">
    <source>
        <dbReference type="SAM" id="MobiDB-lite"/>
    </source>
</evidence>
<evidence type="ECO:0000259" key="6">
    <source>
        <dbReference type="Pfam" id="PF03865"/>
    </source>
</evidence>